<dbReference type="HOGENOM" id="CLU_2136824_0_0_1"/>
<dbReference type="Proteomes" id="UP000017836">
    <property type="component" value="Unassembled WGS sequence"/>
</dbReference>
<feature type="signal peptide" evidence="2">
    <location>
        <begin position="1"/>
        <end position="24"/>
    </location>
</feature>
<accession>W1PEA4</accession>
<dbReference type="Gramene" id="ERN05385">
    <property type="protein sequence ID" value="ERN05385"/>
    <property type="gene ID" value="AMTR_s00007p00213180"/>
</dbReference>
<reference evidence="4" key="1">
    <citation type="journal article" date="2013" name="Science">
        <title>The Amborella genome and the evolution of flowering plants.</title>
        <authorList>
            <consortium name="Amborella Genome Project"/>
        </authorList>
    </citation>
    <scope>NUCLEOTIDE SEQUENCE [LARGE SCALE GENOMIC DNA]</scope>
</reference>
<evidence type="ECO:0000313" key="4">
    <source>
        <dbReference type="Proteomes" id="UP000017836"/>
    </source>
</evidence>
<name>W1PEA4_AMBTC</name>
<evidence type="ECO:0000256" key="1">
    <source>
        <dbReference type="SAM" id="MobiDB-lite"/>
    </source>
</evidence>
<dbReference type="AlphaFoldDB" id="W1PEA4"/>
<dbReference type="EMBL" id="KI394011">
    <property type="protein sequence ID" value="ERN05385.1"/>
    <property type="molecule type" value="Genomic_DNA"/>
</dbReference>
<organism evidence="3 4">
    <name type="scientific">Amborella trichopoda</name>
    <dbReference type="NCBI Taxonomy" id="13333"/>
    <lineage>
        <taxon>Eukaryota</taxon>
        <taxon>Viridiplantae</taxon>
        <taxon>Streptophyta</taxon>
        <taxon>Embryophyta</taxon>
        <taxon>Tracheophyta</taxon>
        <taxon>Spermatophyta</taxon>
        <taxon>Magnoliopsida</taxon>
        <taxon>Amborellales</taxon>
        <taxon>Amborellaceae</taxon>
        <taxon>Amborella</taxon>
    </lineage>
</organism>
<feature type="chain" id="PRO_5004807358" evidence="2">
    <location>
        <begin position="25"/>
        <end position="113"/>
    </location>
</feature>
<protein>
    <submittedName>
        <fullName evidence="3">Uncharacterized protein</fullName>
    </submittedName>
</protein>
<keyword evidence="4" id="KW-1185">Reference proteome</keyword>
<evidence type="ECO:0000256" key="2">
    <source>
        <dbReference type="SAM" id="SignalP"/>
    </source>
</evidence>
<gene>
    <name evidence="3" type="ORF">AMTR_s00007p00213180</name>
</gene>
<keyword evidence="2" id="KW-0732">Signal</keyword>
<feature type="region of interest" description="Disordered" evidence="1">
    <location>
        <begin position="88"/>
        <end position="113"/>
    </location>
</feature>
<feature type="compositionally biased region" description="Basic and acidic residues" evidence="1">
    <location>
        <begin position="97"/>
        <end position="113"/>
    </location>
</feature>
<sequence>MERIQKIFAEFCFLLLLIFQGSNARMLDGSFGSPNLAAMDPNHNWVMPISPENQVDQIDGGSAFTEFHVGQILNGHFGGLVLGFLPKGTPTPPSAPSKEHHSVTDEHQLGVGN</sequence>
<proteinExistence type="predicted"/>
<evidence type="ECO:0000313" key="3">
    <source>
        <dbReference type="EMBL" id="ERN05385.1"/>
    </source>
</evidence>